<accession>A0A4Q9Z0Y5</accession>
<dbReference type="Pfam" id="PF11127">
    <property type="entry name" value="YgaP-like_TM"/>
    <property type="match status" value="1"/>
</dbReference>
<comment type="caution">
    <text evidence="3">The sequence shown here is derived from an EMBL/GenBank/DDBJ whole genome shotgun (WGS) entry which is preliminary data.</text>
</comment>
<organism evidence="3 4">
    <name type="scientific">Flavobacterium silvisoli</name>
    <dbReference type="NCBI Taxonomy" id="2529433"/>
    <lineage>
        <taxon>Bacteria</taxon>
        <taxon>Pseudomonadati</taxon>
        <taxon>Bacteroidota</taxon>
        <taxon>Flavobacteriia</taxon>
        <taxon>Flavobacteriales</taxon>
        <taxon>Flavobacteriaceae</taxon>
        <taxon>Flavobacterium</taxon>
    </lineage>
</organism>
<feature type="transmembrane region" description="Helical" evidence="1">
    <location>
        <begin position="35"/>
        <end position="59"/>
    </location>
</feature>
<dbReference type="Proteomes" id="UP000293300">
    <property type="component" value="Unassembled WGS sequence"/>
</dbReference>
<gene>
    <name evidence="3" type="ORF">EZL74_05900</name>
</gene>
<sequence>MKKNMGSLDKKIRVALAAVLILLYFTDMITGTFGILALIVATLFVLTSLVSFCPLYTFLGIKTLNKH</sequence>
<evidence type="ECO:0000256" key="1">
    <source>
        <dbReference type="SAM" id="Phobius"/>
    </source>
</evidence>
<protein>
    <submittedName>
        <fullName evidence="3">DUF2892 domain-containing protein</fullName>
    </submittedName>
</protein>
<dbReference type="AlphaFoldDB" id="A0A4Q9Z0Y5"/>
<evidence type="ECO:0000313" key="4">
    <source>
        <dbReference type="Proteomes" id="UP000293300"/>
    </source>
</evidence>
<name>A0A4Q9Z0Y5_9FLAO</name>
<evidence type="ECO:0000259" key="2">
    <source>
        <dbReference type="Pfam" id="PF11127"/>
    </source>
</evidence>
<dbReference type="OrthoDB" id="9804804at2"/>
<dbReference type="EMBL" id="SJPE01000005">
    <property type="protein sequence ID" value="TBX69949.1"/>
    <property type="molecule type" value="Genomic_DNA"/>
</dbReference>
<keyword evidence="4" id="KW-1185">Reference proteome</keyword>
<feature type="domain" description="Inner membrane protein YgaP-like transmembrane" evidence="2">
    <location>
        <begin position="1"/>
        <end position="65"/>
    </location>
</feature>
<dbReference type="RefSeq" id="WP_131475678.1">
    <property type="nucleotide sequence ID" value="NZ_SJPE01000005.1"/>
</dbReference>
<dbReference type="InterPro" id="IPR021309">
    <property type="entry name" value="YgaP-like_TM"/>
</dbReference>
<feature type="transmembrane region" description="Helical" evidence="1">
    <location>
        <begin position="12"/>
        <end position="29"/>
    </location>
</feature>
<proteinExistence type="predicted"/>
<reference evidence="3 4" key="1">
    <citation type="submission" date="2019-02" db="EMBL/GenBank/DDBJ databases">
        <title>Flavobacterium sp. RD-2-33 isolated from forest soil.</title>
        <authorList>
            <person name="Chaudhary D.K."/>
        </authorList>
    </citation>
    <scope>NUCLEOTIDE SEQUENCE [LARGE SCALE GENOMIC DNA]</scope>
    <source>
        <strain evidence="3 4">RD-2-33</strain>
    </source>
</reference>
<keyword evidence="1" id="KW-0812">Transmembrane</keyword>
<evidence type="ECO:0000313" key="3">
    <source>
        <dbReference type="EMBL" id="TBX69949.1"/>
    </source>
</evidence>
<keyword evidence="1" id="KW-0472">Membrane</keyword>
<keyword evidence="1" id="KW-1133">Transmembrane helix</keyword>